<proteinExistence type="predicted"/>
<feature type="region of interest" description="Disordered" evidence="1">
    <location>
        <begin position="586"/>
        <end position="680"/>
    </location>
</feature>
<evidence type="ECO:0000313" key="2">
    <source>
        <dbReference type="Proteomes" id="UP000887540"/>
    </source>
</evidence>
<evidence type="ECO:0000256" key="1">
    <source>
        <dbReference type="SAM" id="MobiDB-lite"/>
    </source>
</evidence>
<feature type="compositionally biased region" description="Polar residues" evidence="1">
    <location>
        <begin position="623"/>
        <end position="634"/>
    </location>
</feature>
<feature type="compositionally biased region" description="Polar residues" evidence="1">
    <location>
        <begin position="112"/>
        <end position="123"/>
    </location>
</feature>
<organism evidence="2 3">
    <name type="scientific">Acrobeloides nanus</name>
    <dbReference type="NCBI Taxonomy" id="290746"/>
    <lineage>
        <taxon>Eukaryota</taxon>
        <taxon>Metazoa</taxon>
        <taxon>Ecdysozoa</taxon>
        <taxon>Nematoda</taxon>
        <taxon>Chromadorea</taxon>
        <taxon>Rhabditida</taxon>
        <taxon>Tylenchina</taxon>
        <taxon>Cephalobomorpha</taxon>
        <taxon>Cephaloboidea</taxon>
        <taxon>Cephalobidae</taxon>
        <taxon>Acrobeloides</taxon>
    </lineage>
</organism>
<protein>
    <submittedName>
        <fullName evidence="3">Uncharacterized protein</fullName>
    </submittedName>
</protein>
<feature type="compositionally biased region" description="Polar residues" evidence="1">
    <location>
        <begin position="61"/>
        <end position="76"/>
    </location>
</feature>
<feature type="compositionally biased region" description="Polar residues" evidence="1">
    <location>
        <begin position="217"/>
        <end position="231"/>
    </location>
</feature>
<evidence type="ECO:0000313" key="3">
    <source>
        <dbReference type="WBParaSite" id="ACRNAN_scaffold2046.g17932.t1"/>
    </source>
</evidence>
<feature type="compositionally biased region" description="Pro residues" evidence="1">
    <location>
        <begin position="412"/>
        <end position="421"/>
    </location>
</feature>
<sequence>MGIFDKSLCQFCLCGRKKNSPNAPKEAQDDDDAYGTIGPIDTDLPKSGHRVTFRLGKNDKNSNNTSTRLSNDVTSHNTKKTAKSSIFGSCKPQKNRPSRELPQLPGKKIPFSRSNIPNIDESSNPTYECIDAENDSISDPVYSKVDENPSTQRYDYPIFSRGKKKKVVEEPLYTSASQIYSGGSEDPYSSIISEGYKGVNDDNYDPGYARVKEPHNDSSNQPSTSRNTPPNLDQLYAKINRPSLKKARPLQNGTIPPSTENLPSTSTASKPSETYNREIPITRPFHENTSFYQLDESGSGSISGSSQNPSYRYLTVRETVDVIRERLRRRQQGLPDLPIDTTNMVPIREHYYSTIQNEYESVGGGSMTDSIYGTAITTADVPSASNYRSIHRNSPLTLNVTRLYPSSSPTDQMPPKPPTSPIPSRTLTTTTHTPTTSILRPTVVSPAPVIRLPPLPEMSTSMIEKRISYTEVEERSNSNPNLAGNQAAYEARSRSMAQLPYSGVMTIGHAPPGSSRMHPSTLIQGRTSPGFGNTTISSVYPRGTPRIISSISTIFPSEKRWRENYPIGSRKSAPVENGYATLSRNASTDTNEFPLHTHDMETQTHSSRIPVPISARQRERSRSPSADASTQTNGLGEEDRKKGPPPLPTPSGRDYVSPVDLGSKRAWPLASKAENGTQTK</sequence>
<feature type="compositionally biased region" description="Polar residues" evidence="1">
    <location>
        <begin position="251"/>
        <end position="274"/>
    </location>
</feature>
<dbReference type="Proteomes" id="UP000887540">
    <property type="component" value="Unplaced"/>
</dbReference>
<reference evidence="3" key="1">
    <citation type="submission" date="2022-11" db="UniProtKB">
        <authorList>
            <consortium name="WormBaseParasite"/>
        </authorList>
    </citation>
    <scope>IDENTIFICATION</scope>
</reference>
<accession>A0A914D8P7</accession>
<feature type="region of interest" description="Disordered" evidence="1">
    <location>
        <begin position="405"/>
        <end position="432"/>
    </location>
</feature>
<dbReference type="AlphaFoldDB" id="A0A914D8P7"/>
<feature type="region of interest" description="Disordered" evidence="1">
    <location>
        <begin position="18"/>
        <end position="123"/>
    </location>
</feature>
<keyword evidence="2" id="KW-1185">Reference proteome</keyword>
<feature type="region of interest" description="Disordered" evidence="1">
    <location>
        <begin position="192"/>
        <end position="275"/>
    </location>
</feature>
<dbReference type="WBParaSite" id="ACRNAN_scaffold2046.g17932.t1">
    <property type="protein sequence ID" value="ACRNAN_scaffold2046.g17932.t1"/>
    <property type="gene ID" value="ACRNAN_scaffold2046.g17932"/>
</dbReference>
<name>A0A914D8P7_9BILA</name>
<feature type="compositionally biased region" description="Low complexity" evidence="1">
    <location>
        <begin position="422"/>
        <end position="432"/>
    </location>
</feature>